<proteinExistence type="predicted"/>
<comment type="caution">
    <text evidence="2">The sequence shown here is derived from an EMBL/GenBank/DDBJ whole genome shotgun (WGS) entry which is preliminary data.</text>
</comment>
<keyword evidence="1" id="KW-1133">Transmembrane helix</keyword>
<dbReference type="PANTHER" id="PTHR31818:SF1">
    <property type="entry name" value="O-FUCOSYLTRANSFERASE 16"/>
    <property type="match status" value="1"/>
</dbReference>
<evidence type="ECO:0000313" key="2">
    <source>
        <dbReference type="EMBL" id="GKV16175.1"/>
    </source>
</evidence>
<evidence type="ECO:0000256" key="1">
    <source>
        <dbReference type="SAM" id="Phobius"/>
    </source>
</evidence>
<keyword evidence="1" id="KW-0472">Membrane</keyword>
<accession>A0AAV5JVI5</accession>
<keyword evidence="3" id="KW-1185">Reference proteome</keyword>
<dbReference type="EMBL" id="BPVZ01000045">
    <property type="protein sequence ID" value="GKV16175.1"/>
    <property type="molecule type" value="Genomic_DNA"/>
</dbReference>
<keyword evidence="1" id="KW-0812">Transmembrane</keyword>
<name>A0AAV5JVI5_9ROSI</name>
<organism evidence="2 3">
    <name type="scientific">Rubroshorea leprosula</name>
    <dbReference type="NCBI Taxonomy" id="152421"/>
    <lineage>
        <taxon>Eukaryota</taxon>
        <taxon>Viridiplantae</taxon>
        <taxon>Streptophyta</taxon>
        <taxon>Embryophyta</taxon>
        <taxon>Tracheophyta</taxon>
        <taxon>Spermatophyta</taxon>
        <taxon>Magnoliopsida</taxon>
        <taxon>eudicotyledons</taxon>
        <taxon>Gunneridae</taxon>
        <taxon>Pentapetalae</taxon>
        <taxon>rosids</taxon>
        <taxon>malvids</taxon>
        <taxon>Malvales</taxon>
        <taxon>Dipterocarpaceae</taxon>
        <taxon>Rubroshorea</taxon>
    </lineage>
</organism>
<sequence>MLDIDLWNILSFLDDRLYLEFYGIKTDFARIEFVIWISFELCAFVEPFRECTAFVTPRIWVLGRDNRLAAMAYSQQGDFVILEGCPSTLFMYLYVDMLGTIQGSAELTAIPAMALPRRHRLLRSRLPVISAISGAILFLFALLSFLVPTPMYSDQFHRTHSLSLGTKDEIQIRDSMFHIPSGGGKLDRDIWSSGNSRFFYGCSNASSKFAKAEAVTRANRFLAIATSGGLNQQRTGSRK</sequence>
<dbReference type="AlphaFoldDB" id="A0AAV5JVI5"/>
<dbReference type="Proteomes" id="UP001054252">
    <property type="component" value="Unassembled WGS sequence"/>
</dbReference>
<dbReference type="PANTHER" id="PTHR31818">
    <property type="entry name" value="O-FUCOSYLTRANSFERASE 16"/>
    <property type="match status" value="1"/>
</dbReference>
<feature type="transmembrane region" description="Helical" evidence="1">
    <location>
        <begin position="126"/>
        <end position="147"/>
    </location>
</feature>
<gene>
    <name evidence="2" type="ORF">SLEP1_g26857</name>
</gene>
<reference evidence="2 3" key="1">
    <citation type="journal article" date="2021" name="Commun. Biol.">
        <title>The genome of Shorea leprosula (Dipterocarpaceae) highlights the ecological relevance of drought in aseasonal tropical rainforests.</title>
        <authorList>
            <person name="Ng K.K.S."/>
            <person name="Kobayashi M.J."/>
            <person name="Fawcett J.A."/>
            <person name="Hatakeyama M."/>
            <person name="Paape T."/>
            <person name="Ng C.H."/>
            <person name="Ang C.C."/>
            <person name="Tnah L.H."/>
            <person name="Lee C.T."/>
            <person name="Nishiyama T."/>
            <person name="Sese J."/>
            <person name="O'Brien M.J."/>
            <person name="Copetti D."/>
            <person name="Mohd Noor M.I."/>
            <person name="Ong R.C."/>
            <person name="Putra M."/>
            <person name="Sireger I.Z."/>
            <person name="Indrioko S."/>
            <person name="Kosugi Y."/>
            <person name="Izuno A."/>
            <person name="Isagi Y."/>
            <person name="Lee S.L."/>
            <person name="Shimizu K.K."/>
        </authorList>
    </citation>
    <scope>NUCLEOTIDE SEQUENCE [LARGE SCALE GENOMIC DNA]</scope>
    <source>
        <strain evidence="2">214</strain>
    </source>
</reference>
<protein>
    <submittedName>
        <fullName evidence="2">Uncharacterized protein</fullName>
    </submittedName>
</protein>
<evidence type="ECO:0000313" key="3">
    <source>
        <dbReference type="Proteomes" id="UP001054252"/>
    </source>
</evidence>